<dbReference type="Gene3D" id="1.10.510.10">
    <property type="entry name" value="Transferase(Phosphotransferase) domain 1"/>
    <property type="match status" value="1"/>
</dbReference>
<keyword evidence="5 6" id="KW-0067">ATP-binding</keyword>
<dbReference type="Pfam" id="PF00069">
    <property type="entry name" value="Pkinase"/>
    <property type="match status" value="1"/>
</dbReference>
<comment type="caution">
    <text evidence="11">The sequence shown here is derived from an EMBL/GenBank/DDBJ whole genome shotgun (WGS) entry which is preliminary data.</text>
</comment>
<evidence type="ECO:0000313" key="11">
    <source>
        <dbReference type="EMBL" id="GLC53067.1"/>
    </source>
</evidence>
<reference evidence="11 12" key="1">
    <citation type="journal article" date="2023" name="Commun. Biol.">
        <title>Reorganization of the ancestral sex-determining regions during the evolution of trioecy in Pleodorina starrii.</title>
        <authorList>
            <person name="Takahashi K."/>
            <person name="Suzuki S."/>
            <person name="Kawai-Toyooka H."/>
            <person name="Yamamoto K."/>
            <person name="Hamaji T."/>
            <person name="Ootsuki R."/>
            <person name="Yamaguchi H."/>
            <person name="Kawachi M."/>
            <person name="Higashiyama T."/>
            <person name="Nozaki H."/>
        </authorList>
    </citation>
    <scope>NUCLEOTIDE SEQUENCE [LARGE SCALE GENOMIC DNA]</scope>
    <source>
        <strain evidence="11 12">NIES-4479</strain>
    </source>
</reference>
<evidence type="ECO:0000256" key="3">
    <source>
        <dbReference type="ARBA" id="ARBA00022741"/>
    </source>
</evidence>
<dbReference type="InterPro" id="IPR011009">
    <property type="entry name" value="Kinase-like_dom_sf"/>
</dbReference>
<keyword evidence="2" id="KW-0808">Transferase</keyword>
<dbReference type="InterPro" id="IPR008271">
    <property type="entry name" value="Ser/Thr_kinase_AS"/>
</dbReference>
<evidence type="ECO:0000256" key="1">
    <source>
        <dbReference type="ARBA" id="ARBA00022527"/>
    </source>
</evidence>
<dbReference type="PROSITE" id="PS51285">
    <property type="entry name" value="AGC_KINASE_CTER"/>
    <property type="match status" value="1"/>
</dbReference>
<dbReference type="GO" id="GO:0005524">
    <property type="term" value="F:ATP binding"/>
    <property type="evidence" value="ECO:0007669"/>
    <property type="project" value="UniProtKB-UniRule"/>
</dbReference>
<keyword evidence="12" id="KW-1185">Reference proteome</keyword>
<keyword evidence="3 6" id="KW-0547">Nucleotide-binding</keyword>
<dbReference type="GO" id="GO:0005952">
    <property type="term" value="C:cAMP-dependent protein kinase complex"/>
    <property type="evidence" value="ECO:0007669"/>
    <property type="project" value="TreeGrafter"/>
</dbReference>
<feature type="compositionally biased region" description="Basic and acidic residues" evidence="8">
    <location>
        <begin position="10"/>
        <end position="31"/>
    </location>
</feature>
<evidence type="ECO:0008006" key="13">
    <source>
        <dbReference type="Google" id="ProtNLM"/>
    </source>
</evidence>
<dbReference type="GO" id="GO:0004691">
    <property type="term" value="F:cAMP-dependent protein kinase activity"/>
    <property type="evidence" value="ECO:0007669"/>
    <property type="project" value="TreeGrafter"/>
</dbReference>
<dbReference type="PANTHER" id="PTHR24353:SF37">
    <property type="entry name" value="CAMP-DEPENDENT PROTEIN KINASE CATALYTIC SUBUNIT PRKX"/>
    <property type="match status" value="1"/>
</dbReference>
<dbReference type="EMBL" id="BRXU01000007">
    <property type="protein sequence ID" value="GLC53067.1"/>
    <property type="molecule type" value="Genomic_DNA"/>
</dbReference>
<dbReference type="OrthoDB" id="526158at2759"/>
<keyword evidence="4" id="KW-0418">Kinase</keyword>
<evidence type="ECO:0000256" key="5">
    <source>
        <dbReference type="ARBA" id="ARBA00022840"/>
    </source>
</evidence>
<dbReference type="PROSITE" id="PS50011">
    <property type="entry name" value="PROTEIN_KINASE_DOM"/>
    <property type="match status" value="1"/>
</dbReference>
<keyword evidence="1 7" id="KW-0723">Serine/threonine-protein kinase</keyword>
<dbReference type="FunFam" id="1.10.510.10:FF:000210">
    <property type="entry name" value="Non-specific serine/threonine protein kinase"/>
    <property type="match status" value="1"/>
</dbReference>
<accession>A0A9W6F1N2</accession>
<evidence type="ECO:0000256" key="2">
    <source>
        <dbReference type="ARBA" id="ARBA00022679"/>
    </source>
</evidence>
<feature type="domain" description="AGC-kinase C-terminal" evidence="10">
    <location>
        <begin position="358"/>
        <end position="417"/>
    </location>
</feature>
<dbReference type="AlphaFoldDB" id="A0A9W6F1N2"/>
<evidence type="ECO:0000313" key="12">
    <source>
        <dbReference type="Proteomes" id="UP001165080"/>
    </source>
</evidence>
<evidence type="ECO:0000259" key="9">
    <source>
        <dbReference type="PROSITE" id="PS50011"/>
    </source>
</evidence>
<dbReference type="SMART" id="SM00133">
    <property type="entry name" value="S_TK_X"/>
    <property type="match status" value="1"/>
</dbReference>
<dbReference type="SUPFAM" id="SSF56112">
    <property type="entry name" value="Protein kinase-like (PK-like)"/>
    <property type="match status" value="1"/>
</dbReference>
<dbReference type="InterPro" id="IPR000719">
    <property type="entry name" value="Prot_kinase_dom"/>
</dbReference>
<dbReference type="InterPro" id="IPR000961">
    <property type="entry name" value="AGC-kinase_C"/>
</dbReference>
<proteinExistence type="inferred from homology"/>
<dbReference type="PROSITE" id="PS00108">
    <property type="entry name" value="PROTEIN_KINASE_ST"/>
    <property type="match status" value="1"/>
</dbReference>
<dbReference type="InterPro" id="IPR017441">
    <property type="entry name" value="Protein_kinase_ATP_BS"/>
</dbReference>
<evidence type="ECO:0000256" key="4">
    <source>
        <dbReference type="ARBA" id="ARBA00022777"/>
    </source>
</evidence>
<feature type="binding site" evidence="6">
    <location>
        <position position="135"/>
    </location>
    <ligand>
        <name>ATP</name>
        <dbReference type="ChEBI" id="CHEBI:30616"/>
    </ligand>
</feature>
<dbReference type="PANTHER" id="PTHR24353">
    <property type="entry name" value="CYCLIC NUCLEOTIDE-DEPENDENT PROTEIN KINASE"/>
    <property type="match status" value="1"/>
</dbReference>
<comment type="similarity">
    <text evidence="7">Belongs to the protein kinase superfamily.</text>
</comment>
<name>A0A9W6F1N2_9CHLO</name>
<feature type="region of interest" description="Disordered" evidence="8">
    <location>
        <begin position="1"/>
        <end position="52"/>
    </location>
</feature>
<dbReference type="SMART" id="SM00220">
    <property type="entry name" value="S_TKc"/>
    <property type="match status" value="1"/>
</dbReference>
<evidence type="ECO:0000259" key="10">
    <source>
        <dbReference type="PROSITE" id="PS51285"/>
    </source>
</evidence>
<evidence type="ECO:0000256" key="6">
    <source>
        <dbReference type="PROSITE-ProRule" id="PRU10141"/>
    </source>
</evidence>
<evidence type="ECO:0000256" key="7">
    <source>
        <dbReference type="RuleBase" id="RU000304"/>
    </source>
</evidence>
<protein>
    <recommendedName>
        <fullName evidence="13">AGC/PKA protein kinase</fullName>
    </recommendedName>
</protein>
<sequence>MDTNATAKPVAKEDKTKKPGWREKMMQELRRLGGNASEIAQPPPPLEEPLYRQPAQRRAPTAVVPAEAGGIPAQRVLSAPTVAAPPPRRPTMNMSDFTVARVIGMGAFGRVSLARHNGTGRIVAIKAVSKAFIVKNDQISHILDERFLMKRVAGYPFIVTLLGTFQDRDCLYFVMEYMAGGELFTHVRDNGVLNPQATRFYVAQMVLALEHLHGKGIVHRDIKLENVLMSAEGYIKVSDLGFSKVLHDNQRTHTMCGTPDYMAPEIIKGKGHNLAVDWWAVGCVTFELLDGYPPFYAAEIPDIYRRILAHKSGSLKFKPYVEQVSKDFVNQLLHPDPFQRLGSGPLGAKAVKAHPWFQGYDWEALAERCYMPPYKPKLTSPEDTSRFDRFDRLPPVESAQNLRPQQQAMFNPFTEYY</sequence>
<feature type="domain" description="Protein kinase" evidence="9">
    <location>
        <begin position="97"/>
        <end position="357"/>
    </location>
</feature>
<dbReference type="PROSITE" id="PS00107">
    <property type="entry name" value="PROTEIN_KINASE_ATP"/>
    <property type="match status" value="1"/>
</dbReference>
<organism evidence="11 12">
    <name type="scientific">Pleodorina starrii</name>
    <dbReference type="NCBI Taxonomy" id="330485"/>
    <lineage>
        <taxon>Eukaryota</taxon>
        <taxon>Viridiplantae</taxon>
        <taxon>Chlorophyta</taxon>
        <taxon>core chlorophytes</taxon>
        <taxon>Chlorophyceae</taxon>
        <taxon>CS clade</taxon>
        <taxon>Chlamydomonadales</taxon>
        <taxon>Volvocaceae</taxon>
        <taxon>Pleodorina</taxon>
    </lineage>
</organism>
<gene>
    <name evidence="11" type="primary">PLEST002315</name>
    <name evidence="11" type="ORF">PLESTB_000704300</name>
</gene>
<evidence type="ECO:0000256" key="8">
    <source>
        <dbReference type="SAM" id="MobiDB-lite"/>
    </source>
</evidence>
<dbReference type="Gene3D" id="3.30.200.20">
    <property type="entry name" value="Phosphorylase Kinase, domain 1"/>
    <property type="match status" value="1"/>
</dbReference>
<dbReference type="Proteomes" id="UP001165080">
    <property type="component" value="Unassembled WGS sequence"/>
</dbReference>